<keyword evidence="4" id="KW-1185">Reference proteome</keyword>
<proteinExistence type="predicted"/>
<keyword evidence="2" id="KW-1133">Transmembrane helix</keyword>
<accession>A0A7X0AYR3</accession>
<keyword evidence="2" id="KW-0812">Transmembrane</keyword>
<feature type="transmembrane region" description="Helical" evidence="2">
    <location>
        <begin position="318"/>
        <end position="340"/>
    </location>
</feature>
<dbReference type="Proteomes" id="UP000539175">
    <property type="component" value="Unassembled WGS sequence"/>
</dbReference>
<dbReference type="RefSeq" id="WP_184800529.1">
    <property type="nucleotide sequence ID" value="NZ_JACIIZ010000005.1"/>
</dbReference>
<evidence type="ECO:0000313" key="4">
    <source>
        <dbReference type="Proteomes" id="UP000539175"/>
    </source>
</evidence>
<feature type="transmembrane region" description="Helical" evidence="2">
    <location>
        <begin position="24"/>
        <end position="42"/>
    </location>
</feature>
<gene>
    <name evidence="3" type="ORF">FHS74_002352</name>
</gene>
<reference evidence="3 4" key="1">
    <citation type="submission" date="2020-08" db="EMBL/GenBank/DDBJ databases">
        <title>Genomic Encyclopedia of Type Strains, Phase IV (KMG-IV): sequencing the most valuable type-strain genomes for metagenomic binning, comparative biology and taxonomic classification.</title>
        <authorList>
            <person name="Goeker M."/>
        </authorList>
    </citation>
    <scope>NUCLEOTIDE SEQUENCE [LARGE SCALE GENOMIC DNA]</scope>
    <source>
        <strain evidence="3 4">DSM 22198</strain>
    </source>
</reference>
<comment type="caution">
    <text evidence="3">The sequence shown here is derived from an EMBL/GenBank/DDBJ whole genome shotgun (WGS) entry which is preliminary data.</text>
</comment>
<feature type="region of interest" description="Disordered" evidence="1">
    <location>
        <begin position="413"/>
        <end position="449"/>
    </location>
</feature>
<protein>
    <submittedName>
        <fullName evidence="3">Uncharacterized protein</fullName>
    </submittedName>
</protein>
<sequence>MGTRPAGPTARAVYRLRATMGRRAALAWTLATLWLAAFWMRIGPAVGGHGRAAWHQATLAMTLTAPQAVAGTLRHLRDRALDHAARRMRTMPPSGARRRLHHLWAATAVRLGYALDHQASRLTWRLARALRALEREHTTAPGRPRPLPPRPAPRAGWMRWLGGAAWAMLEWLAHALDQIGVLIGRGLTATLRTGRSGARHLLRHGRALGRQGAMILRRGHTRGTALAHAALRRVRHGPTSWRPPRWMAAQALVPRAARLRLAGGLIDGRGTLRRAGGAALSRLRRYPWRRLGARLLVPAQCAACIIFGVSLMRRGDMVHMLAGGLLVTAFVLMAVVYAWMQMHPPKAGTEGDPAPNPAAAQVPTSPSLEPALMATAMPSSAPEAPVPATGVPAAGVPTGGVPAVDVPVDTIAAPVAAAGPGQPRRKRSRRKATADASPPTLTSELRPGV</sequence>
<keyword evidence="2" id="KW-0472">Membrane</keyword>
<name>A0A7X0AYR3_9PROT</name>
<evidence type="ECO:0000313" key="3">
    <source>
        <dbReference type="EMBL" id="MBB6251801.1"/>
    </source>
</evidence>
<evidence type="ECO:0000256" key="2">
    <source>
        <dbReference type="SAM" id="Phobius"/>
    </source>
</evidence>
<dbReference type="AlphaFoldDB" id="A0A7X0AYR3"/>
<feature type="transmembrane region" description="Helical" evidence="2">
    <location>
        <begin position="54"/>
        <end position="73"/>
    </location>
</feature>
<feature type="transmembrane region" description="Helical" evidence="2">
    <location>
        <begin position="291"/>
        <end position="312"/>
    </location>
</feature>
<feature type="compositionally biased region" description="Low complexity" evidence="1">
    <location>
        <begin position="413"/>
        <end position="422"/>
    </location>
</feature>
<organism evidence="3 4">
    <name type="scientific">Nitrospirillum iridis</name>
    <dbReference type="NCBI Taxonomy" id="765888"/>
    <lineage>
        <taxon>Bacteria</taxon>
        <taxon>Pseudomonadati</taxon>
        <taxon>Pseudomonadota</taxon>
        <taxon>Alphaproteobacteria</taxon>
        <taxon>Rhodospirillales</taxon>
        <taxon>Azospirillaceae</taxon>
        <taxon>Nitrospirillum</taxon>
    </lineage>
</organism>
<evidence type="ECO:0000256" key="1">
    <source>
        <dbReference type="SAM" id="MobiDB-lite"/>
    </source>
</evidence>
<dbReference type="EMBL" id="JACIIZ010000005">
    <property type="protein sequence ID" value="MBB6251801.1"/>
    <property type="molecule type" value="Genomic_DNA"/>
</dbReference>